<organism evidence="1 2">
    <name type="scientific">Xylaria bambusicola</name>
    <dbReference type="NCBI Taxonomy" id="326684"/>
    <lineage>
        <taxon>Eukaryota</taxon>
        <taxon>Fungi</taxon>
        <taxon>Dikarya</taxon>
        <taxon>Ascomycota</taxon>
        <taxon>Pezizomycotina</taxon>
        <taxon>Sordariomycetes</taxon>
        <taxon>Xylariomycetidae</taxon>
        <taxon>Xylariales</taxon>
        <taxon>Xylariaceae</taxon>
        <taxon>Xylaria</taxon>
    </lineage>
</organism>
<evidence type="ECO:0000313" key="2">
    <source>
        <dbReference type="Proteomes" id="UP001305414"/>
    </source>
</evidence>
<comment type="caution">
    <text evidence="1">The sequence shown here is derived from an EMBL/GenBank/DDBJ whole genome shotgun (WGS) entry which is preliminary data.</text>
</comment>
<name>A0AAN7V246_9PEZI</name>
<evidence type="ECO:0000313" key="1">
    <source>
        <dbReference type="EMBL" id="KAK5633139.1"/>
    </source>
</evidence>
<dbReference type="Proteomes" id="UP001305414">
    <property type="component" value="Unassembled WGS sequence"/>
</dbReference>
<proteinExistence type="predicted"/>
<keyword evidence="2" id="KW-1185">Reference proteome</keyword>
<reference evidence="1 2" key="1">
    <citation type="submission" date="2023-10" db="EMBL/GenBank/DDBJ databases">
        <title>Draft genome sequence of Xylaria bambusicola isolate GMP-LS, the root and basal stem rot pathogen of sugarcane in Indonesia.</title>
        <authorList>
            <person name="Selvaraj P."/>
            <person name="Muralishankar V."/>
            <person name="Muruganantham S."/>
            <person name="Sp S."/>
            <person name="Haryani S."/>
            <person name="Lau K.J.X."/>
            <person name="Naqvi N.I."/>
        </authorList>
    </citation>
    <scope>NUCLEOTIDE SEQUENCE [LARGE SCALE GENOMIC DNA]</scope>
    <source>
        <strain evidence="1">GMP-LS</strain>
    </source>
</reference>
<dbReference type="AlphaFoldDB" id="A0AAN7V246"/>
<dbReference type="EMBL" id="JAWHQM010000030">
    <property type="protein sequence ID" value="KAK5633139.1"/>
    <property type="molecule type" value="Genomic_DNA"/>
</dbReference>
<accession>A0AAN7V246</accession>
<gene>
    <name evidence="1" type="ORF">RRF57_008853</name>
</gene>
<sequence length="78" mass="8323">MYGKDVTESHCAPCLILKNDLSLDEEGPAGVDRTIVATAWYFSASLSASFVAVPQAGVQPISYRGLSFVQSRLQNASS</sequence>
<protein>
    <submittedName>
        <fullName evidence="1">Uncharacterized protein</fullName>
    </submittedName>
</protein>